<dbReference type="OrthoDB" id="3384418at2"/>
<dbReference type="Proteomes" id="UP000265614">
    <property type="component" value="Unassembled WGS sequence"/>
</dbReference>
<dbReference type="AlphaFoldDB" id="A0A3A3Z5U1"/>
<evidence type="ECO:0000313" key="1">
    <source>
        <dbReference type="EMBL" id="RJK97078.1"/>
    </source>
</evidence>
<dbReference type="RefSeq" id="WP_119949795.1">
    <property type="nucleotide sequence ID" value="NZ_QZEZ01000002.1"/>
</dbReference>
<sequence length="103" mass="11046">MPRRPRGSASTRVAASGEWFDEEGPVRQRLPAGEVHGWEPGTNQTLCGLPLSRAGLRAFSHVRWGDVQPATGGAADQVASVCPRCAAAFGRPAARWTRTDPRP</sequence>
<reference evidence="1 2" key="1">
    <citation type="submission" date="2018-09" db="EMBL/GenBank/DDBJ databases">
        <title>YIM 75000 draft genome.</title>
        <authorList>
            <person name="Tang S."/>
            <person name="Feng Y."/>
        </authorList>
    </citation>
    <scope>NUCLEOTIDE SEQUENCE [LARGE SCALE GENOMIC DNA]</scope>
    <source>
        <strain evidence="1 2">YIM 75000</strain>
    </source>
</reference>
<organism evidence="1 2">
    <name type="scientific">Vallicoccus soli</name>
    <dbReference type="NCBI Taxonomy" id="2339232"/>
    <lineage>
        <taxon>Bacteria</taxon>
        <taxon>Bacillati</taxon>
        <taxon>Actinomycetota</taxon>
        <taxon>Actinomycetes</taxon>
        <taxon>Motilibacterales</taxon>
        <taxon>Vallicoccaceae</taxon>
        <taxon>Vallicoccus</taxon>
    </lineage>
</organism>
<gene>
    <name evidence="1" type="ORF">D5H78_07645</name>
</gene>
<evidence type="ECO:0000313" key="2">
    <source>
        <dbReference type="Proteomes" id="UP000265614"/>
    </source>
</evidence>
<name>A0A3A3Z5U1_9ACTN</name>
<accession>A0A3A3Z5U1</accession>
<keyword evidence="2" id="KW-1185">Reference proteome</keyword>
<comment type="caution">
    <text evidence="1">The sequence shown here is derived from an EMBL/GenBank/DDBJ whole genome shotgun (WGS) entry which is preliminary data.</text>
</comment>
<protein>
    <submittedName>
        <fullName evidence="1">Uncharacterized protein</fullName>
    </submittedName>
</protein>
<proteinExistence type="predicted"/>
<dbReference type="EMBL" id="QZEZ01000002">
    <property type="protein sequence ID" value="RJK97078.1"/>
    <property type="molecule type" value="Genomic_DNA"/>
</dbReference>